<dbReference type="InterPro" id="IPR034600">
    <property type="entry name" value="Ribosomal_bL31m"/>
</dbReference>
<keyword evidence="4" id="KW-1185">Reference proteome</keyword>
<dbReference type="PANTHER" id="PTHR28174:SF1">
    <property type="entry name" value="LARGE RIBOSOMAL SUBUNIT PROTEIN BL31M"/>
    <property type="match status" value="1"/>
</dbReference>
<organism evidence="3 4">
    <name type="scientific">Stereocaulon virgatum</name>
    <dbReference type="NCBI Taxonomy" id="373712"/>
    <lineage>
        <taxon>Eukaryota</taxon>
        <taxon>Fungi</taxon>
        <taxon>Dikarya</taxon>
        <taxon>Ascomycota</taxon>
        <taxon>Pezizomycotina</taxon>
        <taxon>Lecanoromycetes</taxon>
        <taxon>OSLEUM clade</taxon>
        <taxon>Lecanoromycetidae</taxon>
        <taxon>Lecanorales</taxon>
        <taxon>Lecanorineae</taxon>
        <taxon>Stereocaulaceae</taxon>
        <taxon>Stereocaulon</taxon>
    </lineage>
</organism>
<evidence type="ECO:0000313" key="4">
    <source>
        <dbReference type="Proteomes" id="UP001590950"/>
    </source>
</evidence>
<feature type="domain" description="Ribosomal protein bL31m N-terminal" evidence="2">
    <location>
        <begin position="30"/>
        <end position="75"/>
    </location>
</feature>
<evidence type="ECO:0000313" key="3">
    <source>
        <dbReference type="EMBL" id="KAL2037413.1"/>
    </source>
</evidence>
<protein>
    <recommendedName>
        <fullName evidence="2">Ribosomal protein bL31m N-terminal domain-containing protein</fullName>
    </recommendedName>
</protein>
<proteinExistence type="predicted"/>
<evidence type="ECO:0000259" key="2">
    <source>
        <dbReference type="Pfam" id="PF21492"/>
    </source>
</evidence>
<dbReference type="EMBL" id="JBEFKJ010000041">
    <property type="protein sequence ID" value="KAL2037413.1"/>
    <property type="molecule type" value="Genomic_DNA"/>
</dbReference>
<dbReference type="Gene3D" id="6.20.130.10">
    <property type="match status" value="1"/>
</dbReference>
<feature type="compositionally biased region" description="Polar residues" evidence="1">
    <location>
        <begin position="68"/>
        <end position="79"/>
    </location>
</feature>
<accession>A0ABR3ZXD8</accession>
<dbReference type="Proteomes" id="UP001590950">
    <property type="component" value="Unassembled WGS sequence"/>
</dbReference>
<reference evidence="3 4" key="1">
    <citation type="submission" date="2024-09" db="EMBL/GenBank/DDBJ databases">
        <title>Rethinking Asexuality: The Enigmatic Case of Functional Sexual Genes in Lepraria (Stereocaulaceae).</title>
        <authorList>
            <person name="Doellman M."/>
            <person name="Sun Y."/>
            <person name="Barcenas-Pena A."/>
            <person name="Lumbsch H.T."/>
            <person name="Grewe F."/>
        </authorList>
    </citation>
    <scope>NUCLEOTIDE SEQUENCE [LARGE SCALE GENOMIC DNA]</scope>
    <source>
        <strain evidence="3 4">Mercado 3170</strain>
    </source>
</reference>
<sequence>MSLSTPLRRVTLPVPSVPQTQCRHATLLQRPKRPYTFTQLVTLSDGSTYTHRTTSPAPVYKSSKDTRNTPLWNPSSQKLLNMETDEAGKLRAFREKFGRGWDASKMQERDDEAEKEDSGEEGMEGSQREEEDNLLDLISGYDKQEPKGPREKKVDEEKQKADELKQMIRQRKWDKELRRRGDK</sequence>
<feature type="region of interest" description="Disordered" evidence="1">
    <location>
        <begin position="95"/>
        <end position="183"/>
    </location>
</feature>
<dbReference type="Pfam" id="PF21492">
    <property type="entry name" value="bL31_N"/>
    <property type="match status" value="1"/>
</dbReference>
<dbReference type="PANTHER" id="PTHR28174">
    <property type="entry name" value="54S RIBOSOMAL PROTEIN L36, MITOCHONDRIAL"/>
    <property type="match status" value="1"/>
</dbReference>
<feature type="region of interest" description="Disordered" evidence="1">
    <location>
        <begin position="48"/>
        <end position="80"/>
    </location>
</feature>
<evidence type="ECO:0000256" key="1">
    <source>
        <dbReference type="SAM" id="MobiDB-lite"/>
    </source>
</evidence>
<name>A0ABR3ZXD8_9LECA</name>
<dbReference type="InterPro" id="IPR048874">
    <property type="entry name" value="Ribosomal_bL31m_N"/>
</dbReference>
<gene>
    <name evidence="3" type="ORF">N7G274_009898</name>
</gene>
<feature type="compositionally biased region" description="Acidic residues" evidence="1">
    <location>
        <begin position="109"/>
        <end position="134"/>
    </location>
</feature>
<feature type="compositionally biased region" description="Basic and acidic residues" evidence="1">
    <location>
        <begin position="142"/>
        <end position="183"/>
    </location>
</feature>
<comment type="caution">
    <text evidence="3">The sequence shown here is derived from an EMBL/GenBank/DDBJ whole genome shotgun (WGS) entry which is preliminary data.</text>
</comment>